<dbReference type="AlphaFoldDB" id="A0A3B6IS24"/>
<dbReference type="Gramene" id="TraesCS4B03G0561000.1">
    <property type="protein sequence ID" value="TraesCS4B03G0561000.1.CDS"/>
    <property type="gene ID" value="TraesCS4B03G0561000"/>
</dbReference>
<organism evidence="2">
    <name type="scientific">Triticum aestivum</name>
    <name type="common">Wheat</name>
    <dbReference type="NCBI Taxonomy" id="4565"/>
    <lineage>
        <taxon>Eukaryota</taxon>
        <taxon>Viridiplantae</taxon>
        <taxon>Streptophyta</taxon>
        <taxon>Embryophyta</taxon>
        <taxon>Tracheophyta</taxon>
        <taxon>Spermatophyta</taxon>
        <taxon>Magnoliopsida</taxon>
        <taxon>Liliopsida</taxon>
        <taxon>Poales</taxon>
        <taxon>Poaceae</taxon>
        <taxon>BOP clade</taxon>
        <taxon>Pooideae</taxon>
        <taxon>Triticodae</taxon>
        <taxon>Triticeae</taxon>
        <taxon>Triticinae</taxon>
        <taxon>Triticum</taxon>
    </lineage>
</organism>
<evidence type="ECO:0000313" key="3">
    <source>
        <dbReference type="Proteomes" id="UP000019116"/>
    </source>
</evidence>
<dbReference type="Gramene" id="TraesRN4B0100584400.1">
    <property type="protein sequence ID" value="TraesRN4B0100584400.1"/>
    <property type="gene ID" value="TraesRN4B0100584400"/>
</dbReference>
<dbReference type="EnsemblPlants" id="TraesCS4B02G201300.1">
    <property type="protein sequence ID" value="TraesCS4B02G201300.1"/>
    <property type="gene ID" value="TraesCS4B02G201300"/>
</dbReference>
<reference evidence="2" key="2">
    <citation type="submission" date="2018-10" db="UniProtKB">
        <authorList>
            <consortium name="EnsemblPlants"/>
        </authorList>
    </citation>
    <scope>IDENTIFICATION</scope>
</reference>
<dbReference type="OrthoDB" id="619048at2759"/>
<dbReference type="RefSeq" id="XP_044370270.1">
    <property type="nucleotide sequence ID" value="XM_044514335.1"/>
</dbReference>
<dbReference type="Gramene" id="TraesJAG4B03G02332230.1">
    <property type="protein sequence ID" value="TraesJAG4B03G02332230.1"/>
    <property type="gene ID" value="TraesJAG4B03G02332230"/>
</dbReference>
<dbReference type="Gramene" id="TraesLDM4B03G02334760.1">
    <property type="protein sequence ID" value="TraesLDM4B03G02334760.1"/>
    <property type="gene ID" value="TraesLDM4B03G02334760"/>
</dbReference>
<dbReference type="GeneID" id="123092537"/>
<dbReference type="PANTHER" id="PTHR33165:SF89">
    <property type="entry name" value="DUF295 DOMAIN-CONTAINING PROTEIN"/>
    <property type="match status" value="1"/>
</dbReference>
<accession>A0A3B6IS24</accession>
<dbReference type="Gramene" id="TraesCAD_scaffold_130881_01G000100.1">
    <property type="protein sequence ID" value="TraesCAD_scaffold_130881_01G000100.1"/>
    <property type="gene ID" value="TraesCAD_scaffold_130881_01G000100"/>
</dbReference>
<dbReference type="Gramene" id="TraesLAC4B03G02287920.1">
    <property type="protein sequence ID" value="TraesLAC4B03G02287920.1"/>
    <property type="gene ID" value="TraesLAC4B03G02287920"/>
</dbReference>
<proteinExistence type="predicted"/>
<dbReference type="Gramene" id="TraesJUL4B03G02353030.1">
    <property type="protein sequence ID" value="TraesJUL4B03G02353030.1"/>
    <property type="gene ID" value="TraesJUL4B03G02353030"/>
</dbReference>
<dbReference type="Gramene" id="TraesCS4B02G201300.1">
    <property type="protein sequence ID" value="TraesCS4B02G201300.1"/>
    <property type="gene ID" value="TraesCS4B02G201300"/>
</dbReference>
<protein>
    <recommendedName>
        <fullName evidence="1">KIB1-4 beta-propeller domain-containing protein</fullName>
    </recommendedName>
</protein>
<dbReference type="Gramene" id="TraesNOR4B03G02351220.1">
    <property type="protein sequence ID" value="TraesNOR4B03G02351220.1"/>
    <property type="gene ID" value="TraesNOR4B03G02351220"/>
</dbReference>
<dbReference type="Gramene" id="TraesSTA4B03G02328830.1">
    <property type="protein sequence ID" value="TraesSTA4B03G02328830.1"/>
    <property type="gene ID" value="TraesSTA4B03G02328830"/>
</dbReference>
<dbReference type="Gramene" id="TraesPARA_EIv1.0_1362830.1">
    <property type="protein sequence ID" value="TraesPARA_EIv1.0_1362830.1.CDS"/>
    <property type="gene ID" value="TraesPARA_EIv1.0_1362830"/>
</dbReference>
<dbReference type="PaxDb" id="4565-Traes_4BL_ED179D9DC.2"/>
<feature type="domain" description="KIB1-4 beta-propeller" evidence="1">
    <location>
        <begin position="135"/>
        <end position="372"/>
    </location>
</feature>
<dbReference type="Gramene" id="TraesROB_scaffold_061961_01G000100.1">
    <property type="protein sequence ID" value="TraesROB_scaffold_061961_01G000100.1"/>
    <property type="gene ID" value="TraesROB_scaffold_061961_01G000100"/>
</dbReference>
<dbReference type="Proteomes" id="UP000019116">
    <property type="component" value="Chromosome 4B"/>
</dbReference>
<dbReference type="KEGG" id="taes:123092537"/>
<keyword evidence="3" id="KW-1185">Reference proteome</keyword>
<dbReference type="Gramene" id="TraesARI4B03G02371340.1">
    <property type="protein sequence ID" value="TraesARI4B03G02371340.1"/>
    <property type="gene ID" value="TraesARI4B03G02371340"/>
</dbReference>
<name>A0A3B6IS24_WHEAT</name>
<gene>
    <name evidence="2" type="primary">LOC123092537</name>
</gene>
<reference evidence="2" key="1">
    <citation type="submission" date="2018-08" db="EMBL/GenBank/DDBJ databases">
        <authorList>
            <person name="Rossello M."/>
        </authorList>
    </citation>
    <scope>NUCLEOTIDE SEQUENCE [LARGE SCALE GENOMIC DNA]</scope>
    <source>
        <strain evidence="2">cv. Chinese Spring</strain>
    </source>
</reference>
<dbReference type="Gramene" id="TraesCLE_scaffold_058134_01G000100.1">
    <property type="protein sequence ID" value="TraesCLE_scaffold_058134_01G000100.1"/>
    <property type="gene ID" value="TraesCLE_scaffold_058134_01G000100"/>
</dbReference>
<dbReference type="Gramene" id="TraesSYM4B03G02360830.1">
    <property type="protein sequence ID" value="TraesSYM4B03G02360830.1"/>
    <property type="gene ID" value="TraesSYM4B03G02360830"/>
</dbReference>
<dbReference type="Pfam" id="PF03478">
    <property type="entry name" value="Beta-prop_KIB1-4"/>
    <property type="match status" value="1"/>
</dbReference>
<dbReference type="OMA" id="FARIMWD"/>
<evidence type="ECO:0000313" key="2">
    <source>
        <dbReference type="EnsemblPlants" id="TraesCS4B02G201300.1"/>
    </source>
</evidence>
<dbReference type="Gramene" id="TraesMAC4B03G02333970.1">
    <property type="protein sequence ID" value="TraesMAC4B03G02333970.1"/>
    <property type="gene ID" value="TraesMAC4B03G02333970"/>
</dbReference>
<evidence type="ECO:0000259" key="1">
    <source>
        <dbReference type="Pfam" id="PF03478"/>
    </source>
</evidence>
<dbReference type="PANTHER" id="PTHR33165">
    <property type="entry name" value="F-BOX DOMAIN CONTAINING PROTEIN-LIKE-RELATED"/>
    <property type="match status" value="1"/>
</dbReference>
<dbReference type="Gramene" id="TraesWEE_scaffold_102916_01G000100.1">
    <property type="protein sequence ID" value="TraesWEE_scaffold_102916_01G000100.1"/>
    <property type="gene ID" value="TraesWEE_scaffold_102916_01G000100"/>
</dbReference>
<sequence length="432" mass="48674">MQIPIWGAKQARSSISIHYKWSDWTKFRVEPAEDDISNSSDQIPIWGAKRARNSTSIQTDWRDWANLGDGPAGLIAERLLANDVADYICFRAVCRPWRLCCTDPRTHCILERRFHPLHWIMLRETGGSPRCRFMNMSTGCSRYVHLPELCGHDVFGPTTEGLLVLLDRTTWVVRLLNPLTRQAVDLPPATALMSKSDLKEASCRRDLLQVSGAGLADDYIFAVHFRWIKTLAVVRPGDVNWTVVARGRWLLPALSFAGRFYCATTEAVMVVETNADQPPRLVIAANLTRPFATIMMDTVHIVDNGGELILVDRQCNGNDNRKYKVYRVDFESKKMVPIHGLGGRAVFIGIERALSVSPLVFPSISEDAIYLGFDGQTTGKLDNSPIHLLYGIAEPRQFEDNIDDSTLYEPLGVDSYLSWCVTGYRDTLRDIV</sequence>
<dbReference type="InterPro" id="IPR005174">
    <property type="entry name" value="KIB1-4_b-propeller"/>
</dbReference>